<name>A0A3G5A5Z3_9VIRU</name>
<sequence>MEVCLREIILKLYDAFDAGREVEIDEIAHLLIANPQGLVISYEKCSREMIRRICEFAALRGRIDIMVYFEKYLSEGRKGRYLLMACAAAGGADNVVRYFLGEGMYPSNEGRNESLEVEVNWYCRVAFFAASSDMSKLDRNGRVKIILELFEADPGSILGDRRNLYILAESAVIFDLSEIVEIFVKHEVKNDRYMRDLVRLIATATSCGAKGVFCLLENVMIKLVSELEVVRIYDMECVYPFLKMMVRKDRVEGFEKIFSILFRKEHVDWGGSVGRLCKLVGEMLVSNSYRIMAYVLSGGNDYGSRLGIDVKNSLERLELGQIEMFEVLLVGVRVEVTPPKHYVVHYLDPRKNFDRCYFLQRKGVRFDLVEGFRLAEFKDRVRKYQKLIMEVVCERNVKINKPTGTNLGIFNIIMDCIYDRKGVCFDDDEKN</sequence>
<organism evidence="1">
    <name type="scientific">Hyperionvirus sp</name>
    <dbReference type="NCBI Taxonomy" id="2487770"/>
    <lineage>
        <taxon>Viruses</taxon>
        <taxon>Varidnaviria</taxon>
        <taxon>Bamfordvirae</taxon>
        <taxon>Nucleocytoviricota</taxon>
        <taxon>Megaviricetes</taxon>
        <taxon>Imitervirales</taxon>
        <taxon>Mimiviridae</taxon>
        <taxon>Klosneuvirinae</taxon>
    </lineage>
</organism>
<reference evidence="1" key="1">
    <citation type="submission" date="2018-10" db="EMBL/GenBank/DDBJ databases">
        <title>Hidden diversity of soil giant viruses.</title>
        <authorList>
            <person name="Schulz F."/>
            <person name="Alteio L."/>
            <person name="Goudeau D."/>
            <person name="Ryan E.M."/>
            <person name="Malmstrom R.R."/>
            <person name="Blanchard J."/>
            <person name="Woyke T."/>
        </authorList>
    </citation>
    <scope>NUCLEOTIDE SEQUENCE</scope>
    <source>
        <strain evidence="1">HYV1</strain>
    </source>
</reference>
<dbReference type="EMBL" id="MK072384">
    <property type="protein sequence ID" value="AYV82680.1"/>
    <property type="molecule type" value="Genomic_DNA"/>
</dbReference>
<protein>
    <submittedName>
        <fullName evidence="1">Uncharacterized protein</fullName>
    </submittedName>
</protein>
<accession>A0A3G5A5Z3</accession>
<evidence type="ECO:0000313" key="1">
    <source>
        <dbReference type="EMBL" id="AYV82680.1"/>
    </source>
</evidence>
<proteinExistence type="predicted"/>
<gene>
    <name evidence="1" type="ORF">Hyperionvirus2_48</name>
</gene>